<evidence type="ECO:0000256" key="3">
    <source>
        <dbReference type="ARBA" id="ARBA00012663"/>
    </source>
</evidence>
<dbReference type="InterPro" id="IPR017853">
    <property type="entry name" value="GH"/>
</dbReference>
<dbReference type="Proteomes" id="UP000095333">
    <property type="component" value="Unassembled WGS sequence"/>
</dbReference>
<dbReference type="InterPro" id="IPR025705">
    <property type="entry name" value="Beta_hexosaminidase_sua/sub"/>
</dbReference>
<feature type="transmembrane region" description="Helical" evidence="7">
    <location>
        <begin position="12"/>
        <end position="28"/>
    </location>
</feature>
<dbReference type="CDD" id="cd06563">
    <property type="entry name" value="GH20_chitobiase-like"/>
    <property type="match status" value="1"/>
</dbReference>
<gene>
    <name evidence="10" type="primary">exo I_8</name>
    <name evidence="10" type="ORF">ERS852457_02656</name>
    <name evidence="11" type="ORF">GAS29_10160</name>
</gene>
<evidence type="ECO:0000313" key="10">
    <source>
        <dbReference type="EMBL" id="CUO73972.1"/>
    </source>
</evidence>
<evidence type="ECO:0000313" key="13">
    <source>
        <dbReference type="Proteomes" id="UP000441522"/>
    </source>
</evidence>
<dbReference type="RefSeq" id="WP_057250389.1">
    <property type="nucleotide sequence ID" value="NZ_CYZI01000016.1"/>
</dbReference>
<dbReference type="GO" id="GO:0005975">
    <property type="term" value="P:carbohydrate metabolic process"/>
    <property type="evidence" value="ECO:0007669"/>
    <property type="project" value="InterPro"/>
</dbReference>
<keyword evidence="5 10" id="KW-0326">Glycosidase</keyword>
<name>A0A174HGB9_PHOVU</name>
<dbReference type="GO" id="GO:0004563">
    <property type="term" value="F:beta-N-acetylhexosaminidase activity"/>
    <property type="evidence" value="ECO:0007669"/>
    <property type="project" value="UniProtKB-EC"/>
</dbReference>
<dbReference type="Pfam" id="PF02838">
    <property type="entry name" value="Glyco_hydro_20b"/>
    <property type="match status" value="1"/>
</dbReference>
<dbReference type="GO" id="GO:0016020">
    <property type="term" value="C:membrane"/>
    <property type="evidence" value="ECO:0007669"/>
    <property type="project" value="TreeGrafter"/>
</dbReference>
<evidence type="ECO:0000313" key="11">
    <source>
        <dbReference type="EMBL" id="KAB3856301.1"/>
    </source>
</evidence>
<reference evidence="10 12" key="1">
    <citation type="submission" date="2015-09" db="EMBL/GenBank/DDBJ databases">
        <authorList>
            <consortium name="Pathogen Informatics"/>
        </authorList>
    </citation>
    <scope>NUCLEOTIDE SEQUENCE [LARGE SCALE GENOMIC DNA]</scope>
    <source>
        <strain evidence="10 12">2789STDY5834842</strain>
    </source>
</reference>
<dbReference type="PRINTS" id="PR00738">
    <property type="entry name" value="GLHYDRLASE20"/>
</dbReference>
<dbReference type="SUPFAM" id="SSF55545">
    <property type="entry name" value="beta-N-acetylhexosaminidase-like domain"/>
    <property type="match status" value="1"/>
</dbReference>
<proteinExistence type="inferred from homology"/>
<dbReference type="GO" id="GO:0030203">
    <property type="term" value="P:glycosaminoglycan metabolic process"/>
    <property type="evidence" value="ECO:0007669"/>
    <property type="project" value="TreeGrafter"/>
</dbReference>
<organism evidence="10 12">
    <name type="scientific">Phocaeicola vulgatus</name>
    <name type="common">Bacteroides vulgatus</name>
    <dbReference type="NCBI Taxonomy" id="821"/>
    <lineage>
        <taxon>Bacteria</taxon>
        <taxon>Pseudomonadati</taxon>
        <taxon>Bacteroidota</taxon>
        <taxon>Bacteroidia</taxon>
        <taxon>Bacteroidales</taxon>
        <taxon>Bacteroidaceae</taxon>
        <taxon>Phocaeicola</taxon>
    </lineage>
</organism>
<feature type="domain" description="Glycoside hydrolase family 20 catalytic" evidence="8">
    <location>
        <begin position="390"/>
        <end position="737"/>
    </location>
</feature>
<keyword evidence="7" id="KW-0812">Transmembrane</keyword>
<dbReference type="InterPro" id="IPR015882">
    <property type="entry name" value="HEX_bac_N"/>
</dbReference>
<dbReference type="EMBL" id="WCWW01000020">
    <property type="protein sequence ID" value="KAB3856301.1"/>
    <property type="molecule type" value="Genomic_DNA"/>
</dbReference>
<feature type="domain" description="Beta-hexosaminidase bacterial type N-terminal" evidence="9">
    <location>
        <begin position="253"/>
        <end position="386"/>
    </location>
</feature>
<dbReference type="Gene3D" id="3.20.20.80">
    <property type="entry name" value="Glycosidases"/>
    <property type="match status" value="1"/>
</dbReference>
<evidence type="ECO:0000256" key="6">
    <source>
        <dbReference type="PIRSR" id="PIRSR625705-1"/>
    </source>
</evidence>
<dbReference type="Pfam" id="PF00728">
    <property type="entry name" value="Glyco_hydro_20"/>
    <property type="match status" value="1"/>
</dbReference>
<evidence type="ECO:0000256" key="5">
    <source>
        <dbReference type="ARBA" id="ARBA00023295"/>
    </source>
</evidence>
<dbReference type="Proteomes" id="UP000441522">
    <property type="component" value="Unassembled WGS sequence"/>
</dbReference>
<evidence type="ECO:0000256" key="1">
    <source>
        <dbReference type="ARBA" id="ARBA00001231"/>
    </source>
</evidence>
<evidence type="ECO:0000259" key="9">
    <source>
        <dbReference type="Pfam" id="PF02838"/>
    </source>
</evidence>
<dbReference type="EMBL" id="CYZI01000016">
    <property type="protein sequence ID" value="CUO73972.1"/>
    <property type="molecule type" value="Genomic_DNA"/>
</dbReference>
<keyword evidence="4 10" id="KW-0378">Hydrolase</keyword>
<protein>
    <recommendedName>
        <fullName evidence="3">beta-N-acetylhexosaminidase</fullName>
        <ecNumber evidence="3">3.2.1.52</ecNumber>
    </recommendedName>
</protein>
<comment type="similarity">
    <text evidence="2">Belongs to the glycosyl hydrolase 20 family.</text>
</comment>
<keyword evidence="7" id="KW-0472">Membrane</keyword>
<evidence type="ECO:0000313" key="12">
    <source>
        <dbReference type="Proteomes" id="UP000095333"/>
    </source>
</evidence>
<dbReference type="InterPro" id="IPR015883">
    <property type="entry name" value="Glyco_hydro_20_cat"/>
</dbReference>
<comment type="catalytic activity">
    <reaction evidence="1">
        <text>Hydrolysis of terminal non-reducing N-acetyl-D-hexosamine residues in N-acetyl-beta-D-hexosaminides.</text>
        <dbReference type="EC" id="3.2.1.52"/>
    </reaction>
</comment>
<dbReference type="PANTHER" id="PTHR22600:SF57">
    <property type="entry name" value="BETA-N-ACETYLHEXOSAMINIDASE"/>
    <property type="match status" value="1"/>
</dbReference>
<accession>A0A174HGB9</accession>
<reference evidence="11 13" key="2">
    <citation type="journal article" date="2019" name="Nat. Med.">
        <title>A library of human gut bacterial isolates paired with longitudinal multiomics data enables mechanistic microbiome research.</title>
        <authorList>
            <person name="Poyet M."/>
            <person name="Groussin M."/>
            <person name="Gibbons S.M."/>
            <person name="Avila-Pacheco J."/>
            <person name="Jiang X."/>
            <person name="Kearney S.M."/>
            <person name="Perrotta A.R."/>
            <person name="Berdy B."/>
            <person name="Zhao S."/>
            <person name="Lieberman T.D."/>
            <person name="Swanson P.K."/>
            <person name="Smith M."/>
            <person name="Roesemann S."/>
            <person name="Alexander J.E."/>
            <person name="Rich S.A."/>
            <person name="Livny J."/>
            <person name="Vlamakis H."/>
            <person name="Clish C."/>
            <person name="Bullock K."/>
            <person name="Deik A."/>
            <person name="Scott J."/>
            <person name="Pierce K.A."/>
            <person name="Xavier R.J."/>
            <person name="Alm E.J."/>
        </authorList>
    </citation>
    <scope>NUCLEOTIDE SEQUENCE [LARGE SCALE GENOMIC DNA]</scope>
    <source>
        <strain evidence="11 13">BIOML-A5</strain>
    </source>
</reference>
<dbReference type="SUPFAM" id="SSF51445">
    <property type="entry name" value="(Trans)glycosidases"/>
    <property type="match status" value="1"/>
</dbReference>
<keyword evidence="7" id="KW-1133">Transmembrane helix</keyword>
<dbReference type="PANTHER" id="PTHR22600">
    <property type="entry name" value="BETA-HEXOSAMINIDASE"/>
    <property type="match status" value="1"/>
</dbReference>
<evidence type="ECO:0000256" key="7">
    <source>
        <dbReference type="SAM" id="Phobius"/>
    </source>
</evidence>
<dbReference type="Gene3D" id="3.30.379.10">
    <property type="entry name" value="Chitobiase/beta-hexosaminidase domain 2-like"/>
    <property type="match status" value="1"/>
</dbReference>
<evidence type="ECO:0000259" key="8">
    <source>
        <dbReference type="Pfam" id="PF00728"/>
    </source>
</evidence>
<dbReference type="EC" id="3.2.1.52" evidence="3"/>
<evidence type="ECO:0000256" key="2">
    <source>
        <dbReference type="ARBA" id="ARBA00006285"/>
    </source>
</evidence>
<feature type="active site" description="Proton donor" evidence="6">
    <location>
        <position position="568"/>
    </location>
</feature>
<dbReference type="AlphaFoldDB" id="A0A174HGB9"/>
<sequence>MKQVKDRYFYKIWALYIFLFSFGIHLNAKGRYLPEWKEYVVMQADMSSTITQVETLQSYLEQGIEAVMVKDDAILRKQATEKGMVILSQETLEIYQQRQKVKGADVIIFARLKSDTYIRYALEENCFLERLDCNIYGSSRWLNKYLEGTLEITTQLVAANKLRIDIRNLADIPLILKPIPQTSICLNELEPIELQGSARKVIFASLSDMTLSSYDLNVEVVNLFSTETNMPYVYNIPVKGMLFSKSESGVLNCAIIPQPKTIRSNTHSKFVINEQTCIQVATNKAKTEIHFLTDRLKQAASLTPEIKQFLVPKNNIIVFKELPKNTLGKEGYRLQVTEDSIEIEANEKNGFFYAIQTLLQLLPPEIYSSTTAIERSWEVPAVFIEDTPRFAYRGMHLDVSRHFYPVSFVKKYIDLLAMQKMNYFHWHLTDDQGWRIEIKRYPFLTEKGAWRDSTAINHPSSFSQPVFEKKRYGGYYTQEQIREVVAYAAEHHVTIVPEIDIPGHMLAALTAYPSLGCIQKGYQVGTQWGIYSDVLCAGNAACYTFLKDVMQEVIELFPGPYIHIGGDECPNERWKSCEKCQSWMRKNHISDEYALQSYVIEYVGKYLKKHHKRLIGWDEILEGGIGREAVIMSWRGVKGGITAAKAGNLVIMAPNTHMYLNHYQSNMLFEPLAHGRVASLEWVYSFNPIPDVLTPEEAKKVLGIQGNVWTEYLPTYQLVEYMAYPRASAVAEIGWSQPENRNWKDYLKRLQIQFERWRYYQVNCALHYKLP</sequence>
<evidence type="ECO:0000256" key="4">
    <source>
        <dbReference type="ARBA" id="ARBA00022801"/>
    </source>
</evidence>
<dbReference type="InterPro" id="IPR029018">
    <property type="entry name" value="Hex-like_dom2"/>
</dbReference>